<evidence type="ECO:0000313" key="3">
    <source>
        <dbReference type="Proteomes" id="UP000249464"/>
    </source>
</evidence>
<organism evidence="2 3">
    <name type="scientific">Microbotryum silenes-dioicae</name>
    <dbReference type="NCBI Taxonomy" id="796604"/>
    <lineage>
        <taxon>Eukaryota</taxon>
        <taxon>Fungi</taxon>
        <taxon>Dikarya</taxon>
        <taxon>Basidiomycota</taxon>
        <taxon>Pucciniomycotina</taxon>
        <taxon>Microbotryomycetes</taxon>
        <taxon>Microbotryales</taxon>
        <taxon>Microbotryaceae</taxon>
        <taxon>Microbotryum</taxon>
    </lineage>
</organism>
<keyword evidence="3" id="KW-1185">Reference proteome</keyword>
<protein>
    <submittedName>
        <fullName evidence="2">BQ5605_C041g11948 protein</fullName>
    </submittedName>
</protein>
<evidence type="ECO:0000256" key="1">
    <source>
        <dbReference type="SAM" id="MobiDB-lite"/>
    </source>
</evidence>
<proteinExistence type="predicted"/>
<dbReference type="AlphaFoldDB" id="A0A2X0MTR4"/>
<accession>A0A2X0MTR4</accession>
<reference evidence="2 3" key="1">
    <citation type="submission" date="2016-11" db="EMBL/GenBank/DDBJ databases">
        <authorList>
            <person name="Jaros S."/>
            <person name="Januszkiewicz K."/>
            <person name="Wedrychowicz H."/>
        </authorList>
    </citation>
    <scope>NUCLEOTIDE SEQUENCE [LARGE SCALE GENOMIC DNA]</scope>
</reference>
<feature type="compositionally biased region" description="Basic and acidic residues" evidence="1">
    <location>
        <begin position="119"/>
        <end position="139"/>
    </location>
</feature>
<evidence type="ECO:0000313" key="2">
    <source>
        <dbReference type="EMBL" id="SGZ33247.1"/>
    </source>
</evidence>
<sequence>MQLLSHFFWKRSADNTDDKMKQLAKLSGARLQQAEVIPSSDNTAVRNLIDLWHFFARISVQKTWRYQSLCSRLLQCAKLGMTWEEAVRSPVWNKKLWAFVDGSLRQAFSSLSSRRGKDRRGEPDVGARDEGRGTRHKSGDVLGTSQERRRRGTRARM</sequence>
<dbReference type="Proteomes" id="UP000249464">
    <property type="component" value="Unassembled WGS sequence"/>
</dbReference>
<feature type="region of interest" description="Disordered" evidence="1">
    <location>
        <begin position="111"/>
        <end position="157"/>
    </location>
</feature>
<dbReference type="EMBL" id="FQNC01000119">
    <property type="protein sequence ID" value="SGZ33247.1"/>
    <property type="molecule type" value="Genomic_DNA"/>
</dbReference>
<name>A0A2X0MTR4_9BASI</name>
<feature type="compositionally biased region" description="Basic residues" evidence="1">
    <location>
        <begin position="148"/>
        <end position="157"/>
    </location>
</feature>
<gene>
    <name evidence="2" type="primary">BQ5605_C041g11948</name>
    <name evidence="2" type="ORF">BQ5605_C041G11948</name>
</gene>